<dbReference type="EMBL" id="JBHSDY010000002">
    <property type="protein sequence ID" value="MFC4297043.1"/>
    <property type="molecule type" value="Genomic_DNA"/>
</dbReference>
<dbReference type="InterPro" id="IPR007387">
    <property type="entry name" value="TRAP_DctQ"/>
</dbReference>
<feature type="domain" description="Tripartite ATP-independent periplasmic transporters DctQ component" evidence="10">
    <location>
        <begin position="31"/>
        <end position="165"/>
    </location>
</feature>
<dbReference type="PANTHER" id="PTHR35011:SF2">
    <property type="entry name" value="2,3-DIKETO-L-GULONATE TRAP TRANSPORTER SMALL PERMEASE PROTEIN YIAM"/>
    <property type="match status" value="1"/>
</dbReference>
<organism evidence="11 12">
    <name type="scientific">Castellaniella hirudinis</name>
    <dbReference type="NCBI Taxonomy" id="1144617"/>
    <lineage>
        <taxon>Bacteria</taxon>
        <taxon>Pseudomonadati</taxon>
        <taxon>Pseudomonadota</taxon>
        <taxon>Betaproteobacteria</taxon>
        <taxon>Burkholderiales</taxon>
        <taxon>Alcaligenaceae</taxon>
        <taxon>Castellaniella</taxon>
    </lineage>
</organism>
<evidence type="ECO:0000313" key="12">
    <source>
        <dbReference type="Proteomes" id="UP001595756"/>
    </source>
</evidence>
<comment type="function">
    <text evidence="9">Part of the tripartite ATP-independent periplasmic (TRAP) transport system.</text>
</comment>
<comment type="similarity">
    <text evidence="8 9">Belongs to the TRAP transporter small permease family.</text>
</comment>
<evidence type="ECO:0000256" key="6">
    <source>
        <dbReference type="ARBA" id="ARBA00022989"/>
    </source>
</evidence>
<dbReference type="InterPro" id="IPR055348">
    <property type="entry name" value="DctQ"/>
</dbReference>
<evidence type="ECO:0000256" key="3">
    <source>
        <dbReference type="ARBA" id="ARBA00022475"/>
    </source>
</evidence>
<dbReference type="RefSeq" id="WP_376811608.1">
    <property type="nucleotide sequence ID" value="NZ_JBHSDY010000002.1"/>
</dbReference>
<protein>
    <recommendedName>
        <fullName evidence="9">TRAP transporter small permease protein</fullName>
    </recommendedName>
</protein>
<keyword evidence="12" id="KW-1185">Reference proteome</keyword>
<keyword evidence="2 9" id="KW-0813">Transport</keyword>
<evidence type="ECO:0000256" key="9">
    <source>
        <dbReference type="RuleBase" id="RU369079"/>
    </source>
</evidence>
<keyword evidence="4 9" id="KW-0997">Cell inner membrane</keyword>
<feature type="transmembrane region" description="Helical" evidence="9">
    <location>
        <begin position="54"/>
        <end position="72"/>
    </location>
</feature>
<keyword evidence="6 9" id="KW-1133">Transmembrane helix</keyword>
<gene>
    <name evidence="11" type="ORF">ACFO0J_03180</name>
</gene>
<evidence type="ECO:0000313" key="11">
    <source>
        <dbReference type="EMBL" id="MFC4297043.1"/>
    </source>
</evidence>
<dbReference type="Proteomes" id="UP001595756">
    <property type="component" value="Unassembled WGS sequence"/>
</dbReference>
<accession>A0ABV8RV28</accession>
<dbReference type="PANTHER" id="PTHR35011">
    <property type="entry name" value="2,3-DIKETO-L-GULONATE TRAP TRANSPORTER SMALL PERMEASE PROTEIN YIAM"/>
    <property type="match status" value="1"/>
</dbReference>
<comment type="caution">
    <text evidence="11">The sequence shown here is derived from an EMBL/GenBank/DDBJ whole genome shotgun (WGS) entry which is preliminary data.</text>
</comment>
<comment type="subunit">
    <text evidence="9">The complex comprises the extracytoplasmic solute receptor protein and the two transmembrane proteins.</text>
</comment>
<keyword evidence="3" id="KW-1003">Cell membrane</keyword>
<keyword evidence="5 9" id="KW-0812">Transmembrane</keyword>
<evidence type="ECO:0000259" key="10">
    <source>
        <dbReference type="Pfam" id="PF04290"/>
    </source>
</evidence>
<evidence type="ECO:0000256" key="1">
    <source>
        <dbReference type="ARBA" id="ARBA00004429"/>
    </source>
</evidence>
<feature type="transmembrane region" description="Helical" evidence="9">
    <location>
        <begin position="12"/>
        <end position="34"/>
    </location>
</feature>
<keyword evidence="7 9" id="KW-0472">Membrane</keyword>
<proteinExistence type="inferred from homology"/>
<dbReference type="Pfam" id="PF04290">
    <property type="entry name" value="DctQ"/>
    <property type="match status" value="1"/>
</dbReference>
<name>A0ABV8RV28_9BURK</name>
<evidence type="ECO:0000256" key="5">
    <source>
        <dbReference type="ARBA" id="ARBA00022692"/>
    </source>
</evidence>
<evidence type="ECO:0000256" key="8">
    <source>
        <dbReference type="ARBA" id="ARBA00038436"/>
    </source>
</evidence>
<feature type="transmembrane region" description="Helical" evidence="9">
    <location>
        <begin position="141"/>
        <end position="162"/>
    </location>
</feature>
<feature type="transmembrane region" description="Helical" evidence="9">
    <location>
        <begin position="92"/>
        <end position="114"/>
    </location>
</feature>
<evidence type="ECO:0000256" key="2">
    <source>
        <dbReference type="ARBA" id="ARBA00022448"/>
    </source>
</evidence>
<evidence type="ECO:0000256" key="7">
    <source>
        <dbReference type="ARBA" id="ARBA00023136"/>
    </source>
</evidence>
<comment type="subcellular location">
    <subcellularLocation>
        <location evidence="1 9">Cell inner membrane</location>
        <topology evidence="1 9">Multi-pass membrane protein</topology>
    </subcellularLocation>
</comment>
<evidence type="ECO:0000256" key="4">
    <source>
        <dbReference type="ARBA" id="ARBA00022519"/>
    </source>
</evidence>
<sequence>MRLFIDRLDQALNALTGRVSLVAGWALLALSVAITVNVLLRKLFNYSFQGVDEYGGYCLAICASIGFAQAMYDRAHIRIDVLTQVFPLKLRAFFDVVTQILLLLVAVLLMLKAIEVVQTSHQMRALAISPLRTPLAVPQGVWAGALTWFCFTLGVHALRALLKLLAGDWQTVVREFGSANLDEEIEQEVALAQARMSARTGGQP</sequence>
<reference evidence="12" key="1">
    <citation type="journal article" date="2019" name="Int. J. Syst. Evol. Microbiol.">
        <title>The Global Catalogue of Microorganisms (GCM) 10K type strain sequencing project: providing services to taxonomists for standard genome sequencing and annotation.</title>
        <authorList>
            <consortium name="The Broad Institute Genomics Platform"/>
            <consortium name="The Broad Institute Genome Sequencing Center for Infectious Disease"/>
            <person name="Wu L."/>
            <person name="Ma J."/>
        </authorList>
    </citation>
    <scope>NUCLEOTIDE SEQUENCE [LARGE SCALE GENOMIC DNA]</scope>
    <source>
        <strain evidence="12">CGMCC 1.19029</strain>
    </source>
</reference>